<evidence type="ECO:0000256" key="1">
    <source>
        <dbReference type="SAM" id="MobiDB-lite"/>
    </source>
</evidence>
<sequence length="126" mass="14044">MTTLHPYHVLRQSERLLRAEFSVTITRLLRGKTAIDIATICRLLTPFSRNPSRDSQLKRTLPTPSLPPAIVSVGDLILLPHEMTGQDGREAGMGSEKMRGKVDEEGQMDEKDGEDGGNEHQDPLRL</sequence>
<reference evidence="2 3" key="1">
    <citation type="submission" date="2014-04" db="EMBL/GenBank/DDBJ databases">
        <authorList>
            <consortium name="DOE Joint Genome Institute"/>
            <person name="Kuo A."/>
            <person name="Kohler A."/>
            <person name="Nagy L.G."/>
            <person name="Floudas D."/>
            <person name="Copeland A."/>
            <person name="Barry K.W."/>
            <person name="Cichocki N."/>
            <person name="Veneault-Fourrey C."/>
            <person name="LaButti K."/>
            <person name="Lindquist E.A."/>
            <person name="Lipzen A."/>
            <person name="Lundell T."/>
            <person name="Morin E."/>
            <person name="Murat C."/>
            <person name="Sun H."/>
            <person name="Tunlid A."/>
            <person name="Henrissat B."/>
            <person name="Grigoriev I.V."/>
            <person name="Hibbett D.S."/>
            <person name="Martin F."/>
            <person name="Nordberg H.P."/>
            <person name="Cantor M.N."/>
            <person name="Hua S.X."/>
        </authorList>
    </citation>
    <scope>NUCLEOTIDE SEQUENCE [LARGE SCALE GENOMIC DNA]</scope>
    <source>
        <strain evidence="2 3">LaAM-08-1</strain>
    </source>
</reference>
<dbReference type="AlphaFoldDB" id="A0A0C9X7V5"/>
<feature type="compositionally biased region" description="Basic and acidic residues" evidence="1">
    <location>
        <begin position="117"/>
        <end position="126"/>
    </location>
</feature>
<protein>
    <submittedName>
        <fullName evidence="2">Uncharacterized protein</fullName>
    </submittedName>
</protein>
<keyword evidence="3" id="KW-1185">Reference proteome</keyword>
<gene>
    <name evidence="2" type="ORF">K443DRAFT_678608</name>
</gene>
<dbReference type="HOGENOM" id="CLU_1981933_0_0_1"/>
<feature type="region of interest" description="Disordered" evidence="1">
    <location>
        <begin position="81"/>
        <end position="126"/>
    </location>
</feature>
<organism evidence="2 3">
    <name type="scientific">Laccaria amethystina LaAM-08-1</name>
    <dbReference type="NCBI Taxonomy" id="1095629"/>
    <lineage>
        <taxon>Eukaryota</taxon>
        <taxon>Fungi</taxon>
        <taxon>Dikarya</taxon>
        <taxon>Basidiomycota</taxon>
        <taxon>Agaricomycotina</taxon>
        <taxon>Agaricomycetes</taxon>
        <taxon>Agaricomycetidae</taxon>
        <taxon>Agaricales</taxon>
        <taxon>Agaricineae</taxon>
        <taxon>Hydnangiaceae</taxon>
        <taxon>Laccaria</taxon>
    </lineage>
</organism>
<evidence type="ECO:0000313" key="2">
    <source>
        <dbReference type="EMBL" id="KIK01151.1"/>
    </source>
</evidence>
<accession>A0A0C9X7V5</accession>
<evidence type="ECO:0000313" key="3">
    <source>
        <dbReference type="Proteomes" id="UP000054477"/>
    </source>
</evidence>
<dbReference type="EMBL" id="KN838611">
    <property type="protein sequence ID" value="KIK01151.1"/>
    <property type="molecule type" value="Genomic_DNA"/>
</dbReference>
<proteinExistence type="predicted"/>
<feature type="compositionally biased region" description="Basic and acidic residues" evidence="1">
    <location>
        <begin position="96"/>
        <end position="110"/>
    </location>
</feature>
<dbReference type="Proteomes" id="UP000054477">
    <property type="component" value="Unassembled WGS sequence"/>
</dbReference>
<reference evidence="3" key="2">
    <citation type="submission" date="2015-01" db="EMBL/GenBank/DDBJ databases">
        <title>Evolutionary Origins and Diversification of the Mycorrhizal Mutualists.</title>
        <authorList>
            <consortium name="DOE Joint Genome Institute"/>
            <consortium name="Mycorrhizal Genomics Consortium"/>
            <person name="Kohler A."/>
            <person name="Kuo A."/>
            <person name="Nagy L.G."/>
            <person name="Floudas D."/>
            <person name="Copeland A."/>
            <person name="Barry K.W."/>
            <person name="Cichocki N."/>
            <person name="Veneault-Fourrey C."/>
            <person name="LaButti K."/>
            <person name="Lindquist E.A."/>
            <person name="Lipzen A."/>
            <person name="Lundell T."/>
            <person name="Morin E."/>
            <person name="Murat C."/>
            <person name="Riley R."/>
            <person name="Ohm R."/>
            <person name="Sun H."/>
            <person name="Tunlid A."/>
            <person name="Henrissat B."/>
            <person name="Grigoriev I.V."/>
            <person name="Hibbett D.S."/>
            <person name="Martin F."/>
        </authorList>
    </citation>
    <scope>NUCLEOTIDE SEQUENCE [LARGE SCALE GENOMIC DNA]</scope>
    <source>
        <strain evidence="3">LaAM-08-1</strain>
    </source>
</reference>
<name>A0A0C9X7V5_9AGAR</name>